<keyword evidence="7" id="KW-1185">Reference proteome</keyword>
<evidence type="ECO:0000256" key="5">
    <source>
        <dbReference type="SAM" id="Coils"/>
    </source>
</evidence>
<feature type="coiled-coil region" evidence="5">
    <location>
        <begin position="1113"/>
        <end position="1147"/>
    </location>
</feature>
<name>A0A6J2XND4_SITOR</name>
<evidence type="ECO:0000313" key="8">
    <source>
        <dbReference type="RefSeq" id="XP_030752370.1"/>
    </source>
</evidence>
<keyword evidence="4 5" id="KW-0175">Coiled coil</keyword>
<dbReference type="KEGG" id="soy:115879614"/>
<dbReference type="InParanoid" id="A0A6J2XND4"/>
<feature type="coiled-coil region" evidence="5">
    <location>
        <begin position="26"/>
        <end position="97"/>
    </location>
</feature>
<evidence type="ECO:0000256" key="2">
    <source>
        <dbReference type="ARBA" id="ARBA00022490"/>
    </source>
</evidence>
<feature type="coiled-coil region" evidence="5">
    <location>
        <begin position="736"/>
        <end position="900"/>
    </location>
</feature>
<dbReference type="InterPro" id="IPR000237">
    <property type="entry name" value="GRIP_dom"/>
</dbReference>
<reference evidence="8" key="1">
    <citation type="submission" date="2025-08" db="UniProtKB">
        <authorList>
            <consortium name="RefSeq"/>
        </authorList>
    </citation>
    <scope>IDENTIFICATION</scope>
    <source>
        <tissue evidence="8">Gonads</tissue>
    </source>
</reference>
<proteinExistence type="predicted"/>
<dbReference type="PANTHER" id="PTHR18902:SF25">
    <property type="entry name" value="GRIP AND COILED-COIL DOMAIN-CONTAINING PROTEIN 2"/>
    <property type="match status" value="1"/>
</dbReference>
<dbReference type="GeneID" id="115879614"/>
<dbReference type="AlphaFoldDB" id="A0A6J2XND4"/>
<accession>A0A6J2XND4</accession>
<sequence>MDPTDHKKINLEELSKDDLLKRYKGLVILVQKIKASKAELEEENNTLKGLNEEQSKTVSQEIVDKFTEEKLFFVSEINDLKEKNNYLKSVNINLEKDISSFKELQEKYNWLETENSSYCRQISRLTEENEQLFTDLSTLEIQISELNKLGKQQQEELLQLEKKNETNLTDLQSKLSEMCLENEALTNKLLSKEHEVIQLSIELENLKSKSNSTSDNICVKNTEDLEVKIDSDSKKLLESQKQNKNLKDKLKCYHTKLKKFALNTKEIKEQKNEIIKNFKAYIIQIKEWKEQLYIASNNLVKVINNLETENKVLKEYKEDKIKELSDQLLLHQIELKSLNEEIFIKEKKYKEDIDKLNMTLRESLATEKQLAVESSSEILRLKHSNKNLEDQITQMTEMFNKGNKSEISTMSQTDDNLILLTSSGPTSNENGINLKRENSELLHEMNQMNQVLKERGEIISKLEVRCEEITKKLQFYEAQANKSVDSITEKDGIIKKLTLENESLKNMNIKKDFTYISTNTCIPENSYVESDTMSTSTISRTDESNRLKEFEGPWEERYGKLRTLAIKLKSKVKEQSGIINQLESEREDLQQKLSNNLKTIQNLQNEIDTQQDKFNQLNVENKKYITKLNSVAETISKDKLILVEKDELAATLYKEIEQLNNEKKTVEAWKKQISSKVQTLRKELEAKNLVIKSFESKVTKLELELEIKGKELLTEQENHKQTRDLLDETTSISKKNSVLNLEMKDYEKTVKELLQKIDQQTSDIENLQSQLDIQKMTVSALKEQTKTLEGQREENEQANNSFIAEIDAYKKKEIDFENIVQQKETQILDLTKAFQSAKSENEELSTELSKVIADNQKFTHSLKYDRDQLRNHVSSLQQSLREASDKLILKEDELRILKDDYETYKVRAQSVLKKNHTRDLGLEEKLSEEVTTIKSYNSEIQNELQVSKEHLHKANLNNEQLTSENNKLLKKCQELQEEIEELKCHYEKLSEKHQTSTLEHSETIRNLKVHAETLAQCYRQKLSEQEMRHNREIIEIQSHNDKPASPVETTLVHPNMLREEGEGSENTDSVQPSKVYPVPLERLLSSKTDEETNVIKKQVLEQESKVLHLTALLSDTEQDLAKHVQMNKLLKEEIRRHQRSLEREQHAENLEYLKNVVFKFLTLNSGDERSRLVPVLNTILKLSPEETQKINMVAKGDPGIKAWASYLPLWSPNKPQ</sequence>
<evidence type="ECO:0000313" key="7">
    <source>
        <dbReference type="Proteomes" id="UP000504635"/>
    </source>
</evidence>
<feature type="coiled-coil region" evidence="5">
    <location>
        <begin position="299"/>
        <end position="341"/>
    </location>
</feature>
<dbReference type="FunCoup" id="A0A6J2XND4">
    <property type="interactions" value="144"/>
</dbReference>
<dbReference type="Gene3D" id="1.10.220.60">
    <property type="entry name" value="GRIP domain"/>
    <property type="match status" value="1"/>
</dbReference>
<keyword evidence="3" id="KW-0597">Phosphoprotein</keyword>
<feature type="coiled-coil region" evidence="5">
    <location>
        <begin position="122"/>
        <end position="249"/>
    </location>
</feature>
<gene>
    <name evidence="8" type="primary">LOC115879614</name>
</gene>
<organism evidence="7 8">
    <name type="scientific">Sitophilus oryzae</name>
    <name type="common">Rice weevil</name>
    <name type="synonym">Curculio oryzae</name>
    <dbReference type="NCBI Taxonomy" id="7048"/>
    <lineage>
        <taxon>Eukaryota</taxon>
        <taxon>Metazoa</taxon>
        <taxon>Ecdysozoa</taxon>
        <taxon>Arthropoda</taxon>
        <taxon>Hexapoda</taxon>
        <taxon>Insecta</taxon>
        <taxon>Pterygota</taxon>
        <taxon>Neoptera</taxon>
        <taxon>Endopterygota</taxon>
        <taxon>Coleoptera</taxon>
        <taxon>Polyphaga</taxon>
        <taxon>Cucujiformia</taxon>
        <taxon>Curculionidae</taxon>
        <taxon>Dryophthorinae</taxon>
        <taxon>Sitophilus</taxon>
    </lineage>
</organism>
<evidence type="ECO:0000256" key="4">
    <source>
        <dbReference type="ARBA" id="ARBA00023054"/>
    </source>
</evidence>
<comment type="subcellular location">
    <subcellularLocation>
        <location evidence="1">Cytoplasm</location>
    </subcellularLocation>
</comment>
<dbReference type="SMART" id="SM00755">
    <property type="entry name" value="Grip"/>
    <property type="match status" value="1"/>
</dbReference>
<dbReference type="PANTHER" id="PTHR18902">
    <property type="entry name" value="NUCLEAR MITOTIC APPARATUS PROTEIN 1-RELATED"/>
    <property type="match status" value="1"/>
</dbReference>
<dbReference type="OrthoDB" id="1926336at2759"/>
<dbReference type="PROSITE" id="PS50913">
    <property type="entry name" value="GRIP"/>
    <property type="match status" value="1"/>
</dbReference>
<dbReference type="Proteomes" id="UP000504635">
    <property type="component" value="Unplaced"/>
</dbReference>
<keyword evidence="2" id="KW-0963">Cytoplasm</keyword>
<feature type="coiled-coil region" evidence="5">
    <location>
        <begin position="572"/>
        <end position="711"/>
    </location>
</feature>
<evidence type="ECO:0000256" key="3">
    <source>
        <dbReference type="ARBA" id="ARBA00022553"/>
    </source>
</evidence>
<evidence type="ECO:0000256" key="1">
    <source>
        <dbReference type="ARBA" id="ARBA00004496"/>
    </source>
</evidence>
<dbReference type="GO" id="GO:0005794">
    <property type="term" value="C:Golgi apparatus"/>
    <property type="evidence" value="ECO:0007669"/>
    <property type="project" value="TreeGrafter"/>
</dbReference>
<feature type="coiled-coil region" evidence="5">
    <location>
        <begin position="944"/>
        <end position="999"/>
    </location>
</feature>
<dbReference type="Pfam" id="PF01465">
    <property type="entry name" value="GRIP"/>
    <property type="match status" value="1"/>
</dbReference>
<protein>
    <submittedName>
        <fullName evidence="8">GRIP and coiled-coil domain-containing protein 2-like</fullName>
    </submittedName>
</protein>
<feature type="domain" description="GRIP" evidence="6">
    <location>
        <begin position="1143"/>
        <end position="1193"/>
    </location>
</feature>
<dbReference type="InterPro" id="IPR051841">
    <property type="entry name" value="MT-Golgi_org_protein"/>
</dbReference>
<evidence type="ECO:0000259" key="6">
    <source>
        <dbReference type="PROSITE" id="PS50913"/>
    </source>
</evidence>
<dbReference type="RefSeq" id="XP_030752370.1">
    <property type="nucleotide sequence ID" value="XM_030896510.1"/>
</dbReference>